<reference evidence="3 4" key="1">
    <citation type="submission" date="2023-08" db="EMBL/GenBank/DDBJ databases">
        <title>Black Yeasts Isolated from many extreme environments.</title>
        <authorList>
            <person name="Coleine C."/>
            <person name="Stajich J.E."/>
            <person name="Selbmann L."/>
        </authorList>
    </citation>
    <scope>NUCLEOTIDE SEQUENCE [LARGE SCALE GENOMIC DNA]</scope>
    <source>
        <strain evidence="3 4">CCFEE 5792</strain>
    </source>
</reference>
<feature type="compositionally biased region" description="Basic and acidic residues" evidence="1">
    <location>
        <begin position="132"/>
        <end position="144"/>
    </location>
</feature>
<feature type="transmembrane region" description="Helical" evidence="2">
    <location>
        <begin position="43"/>
        <end position="65"/>
    </location>
</feature>
<feature type="transmembrane region" description="Helical" evidence="2">
    <location>
        <begin position="7"/>
        <end position="28"/>
    </location>
</feature>
<name>A0AAV9MZ04_9EURO</name>
<evidence type="ECO:0000256" key="1">
    <source>
        <dbReference type="SAM" id="MobiDB-lite"/>
    </source>
</evidence>
<proteinExistence type="predicted"/>
<accession>A0AAV9MZ04</accession>
<evidence type="ECO:0008006" key="5">
    <source>
        <dbReference type="Google" id="ProtNLM"/>
    </source>
</evidence>
<feature type="compositionally biased region" description="Low complexity" evidence="1">
    <location>
        <begin position="145"/>
        <end position="155"/>
    </location>
</feature>
<dbReference type="EMBL" id="JAVRRD010000032">
    <property type="protein sequence ID" value="KAK5046180.1"/>
    <property type="molecule type" value="Genomic_DNA"/>
</dbReference>
<dbReference type="PANTHER" id="PTHR39614">
    <property type="entry name" value="INTEGRAL MEMBRANE PROTEIN"/>
    <property type="match status" value="1"/>
</dbReference>
<comment type="caution">
    <text evidence="3">The sequence shown here is derived from an EMBL/GenBank/DDBJ whole genome shotgun (WGS) entry which is preliminary data.</text>
</comment>
<dbReference type="Proteomes" id="UP001358417">
    <property type="component" value="Unassembled WGS sequence"/>
</dbReference>
<feature type="region of interest" description="Disordered" evidence="1">
    <location>
        <begin position="114"/>
        <end position="185"/>
    </location>
</feature>
<evidence type="ECO:0000313" key="3">
    <source>
        <dbReference type="EMBL" id="KAK5046180.1"/>
    </source>
</evidence>
<keyword evidence="4" id="KW-1185">Reference proteome</keyword>
<feature type="compositionally biased region" description="Polar residues" evidence="1">
    <location>
        <begin position="160"/>
        <end position="172"/>
    </location>
</feature>
<sequence>MPVRKRFSILAILATRFVLVPLVALRLVHLRPSETTDVPRPRLIAGIFTEIVMSFSFILSSITCAKPFLKPFHSGYFIGTSNQKSFHGNAKSDSNSNGNSYRMLSATTSKSLAVKNRSVQQEERPNGNINPHGDKSLFRPEPVSHHAAVSSQAAKHQPRTSDQMEISQTKTWAVSYEGVNERAQG</sequence>
<dbReference type="AlphaFoldDB" id="A0AAV9MZ04"/>
<dbReference type="GeneID" id="89976800"/>
<dbReference type="PANTHER" id="PTHR39614:SF2">
    <property type="entry name" value="INTEGRAL MEMBRANE PROTEIN"/>
    <property type="match status" value="1"/>
</dbReference>
<keyword evidence="2" id="KW-0472">Membrane</keyword>
<keyword evidence="2" id="KW-1133">Transmembrane helix</keyword>
<protein>
    <recommendedName>
        <fullName evidence="5">Integral membrane protein</fullName>
    </recommendedName>
</protein>
<gene>
    <name evidence="3" type="ORF">LTR84_008637</name>
</gene>
<keyword evidence="2" id="KW-0812">Transmembrane</keyword>
<evidence type="ECO:0000313" key="4">
    <source>
        <dbReference type="Proteomes" id="UP001358417"/>
    </source>
</evidence>
<organism evidence="3 4">
    <name type="scientific">Exophiala bonariae</name>
    <dbReference type="NCBI Taxonomy" id="1690606"/>
    <lineage>
        <taxon>Eukaryota</taxon>
        <taxon>Fungi</taxon>
        <taxon>Dikarya</taxon>
        <taxon>Ascomycota</taxon>
        <taxon>Pezizomycotina</taxon>
        <taxon>Eurotiomycetes</taxon>
        <taxon>Chaetothyriomycetidae</taxon>
        <taxon>Chaetothyriales</taxon>
        <taxon>Herpotrichiellaceae</taxon>
        <taxon>Exophiala</taxon>
    </lineage>
</organism>
<evidence type="ECO:0000256" key="2">
    <source>
        <dbReference type="SAM" id="Phobius"/>
    </source>
</evidence>
<dbReference type="RefSeq" id="XP_064701779.1">
    <property type="nucleotide sequence ID" value="XM_064852182.1"/>
</dbReference>